<comment type="caution">
    <text evidence="2">The sequence shown here is derived from an EMBL/GenBank/DDBJ whole genome shotgun (WGS) entry which is preliminary data.</text>
</comment>
<feature type="non-terminal residue" evidence="2">
    <location>
        <position position="1"/>
    </location>
</feature>
<dbReference type="PANTHER" id="PTHR11439:SF497">
    <property type="entry name" value="CYSTEINE-RICH RLK (RECEPTOR-LIKE PROTEIN KINASE) 8"/>
    <property type="match status" value="1"/>
</dbReference>
<dbReference type="InterPro" id="IPR013103">
    <property type="entry name" value="RVT_2"/>
</dbReference>
<dbReference type="AlphaFoldDB" id="A0A371EER3"/>
<dbReference type="Pfam" id="PF07727">
    <property type="entry name" value="RVT_2"/>
    <property type="match status" value="1"/>
</dbReference>
<reference evidence="2" key="1">
    <citation type="submission" date="2018-05" db="EMBL/GenBank/DDBJ databases">
        <title>Draft genome of Mucuna pruriens seed.</title>
        <authorList>
            <person name="Nnadi N.E."/>
            <person name="Vos R."/>
            <person name="Hasami M.H."/>
            <person name="Devisetty U.K."/>
            <person name="Aguiy J.C."/>
        </authorList>
    </citation>
    <scope>NUCLEOTIDE SEQUENCE [LARGE SCALE GENOMIC DNA]</scope>
    <source>
        <strain evidence="2">JCA_2017</strain>
    </source>
</reference>
<accession>A0A371EER3</accession>
<evidence type="ECO:0000313" key="2">
    <source>
        <dbReference type="EMBL" id="RDX64444.1"/>
    </source>
</evidence>
<feature type="domain" description="Reverse transcriptase Ty1/copia-type" evidence="1">
    <location>
        <begin position="24"/>
        <end position="195"/>
    </location>
</feature>
<sequence>MSCLSFVKHLGNTFVFSIELIVLENTQEYGLDYDETSTLVAKMTIVCTILALVASQYWSLHQMNIKNAFLHSDLKEEVYIKLPNGMHISSPNTVCKLKCFLYGLKQAPRVWFENFYFTLHDFSFNQSRYDPSLFLQRTPKGIVVLLVYVDDIVVTGSNQEAISRIKHMLRFTLHMKELGYLTYFLGLELTELTNSTLVDTPLKVNVKYRRDENDIFYDLTLYCKLIGSVIYLTITCSDVSFVVHTVSKFMQSSRYFHFSVVLDISLAPQTYSDVDWVGCLDTRKSTISWCMFLRNALISWKCKKQDSVSKSSTEAEYRIMFAACSKIIWLHGLLIKLEFPQVQPTLLHVDSDIQIIANPIYHERSKHIKVNRHSIREAYDCRVINLPHVLTSVQTTDIFTKI</sequence>
<dbReference type="OrthoDB" id="2012657at2759"/>
<name>A0A371EER3_MUCPR</name>
<gene>
    <name evidence="2" type="primary">GIP</name>
    <name evidence="2" type="ORF">CR513_57002</name>
</gene>
<organism evidence="2 3">
    <name type="scientific">Mucuna pruriens</name>
    <name type="common">Velvet bean</name>
    <name type="synonym">Dolichos pruriens</name>
    <dbReference type="NCBI Taxonomy" id="157652"/>
    <lineage>
        <taxon>Eukaryota</taxon>
        <taxon>Viridiplantae</taxon>
        <taxon>Streptophyta</taxon>
        <taxon>Embryophyta</taxon>
        <taxon>Tracheophyta</taxon>
        <taxon>Spermatophyta</taxon>
        <taxon>Magnoliopsida</taxon>
        <taxon>eudicotyledons</taxon>
        <taxon>Gunneridae</taxon>
        <taxon>Pentapetalae</taxon>
        <taxon>rosids</taxon>
        <taxon>fabids</taxon>
        <taxon>Fabales</taxon>
        <taxon>Fabaceae</taxon>
        <taxon>Papilionoideae</taxon>
        <taxon>50 kb inversion clade</taxon>
        <taxon>NPAAA clade</taxon>
        <taxon>indigoferoid/millettioid clade</taxon>
        <taxon>Phaseoleae</taxon>
        <taxon>Mucuna</taxon>
    </lineage>
</organism>
<keyword evidence="3" id="KW-1185">Reference proteome</keyword>
<dbReference type="SUPFAM" id="SSF56672">
    <property type="entry name" value="DNA/RNA polymerases"/>
    <property type="match status" value="1"/>
</dbReference>
<dbReference type="STRING" id="157652.A0A371EER3"/>
<dbReference type="PANTHER" id="PTHR11439">
    <property type="entry name" value="GAG-POL-RELATED RETROTRANSPOSON"/>
    <property type="match status" value="1"/>
</dbReference>
<dbReference type="EMBL" id="QJKJ01014379">
    <property type="protein sequence ID" value="RDX64444.1"/>
    <property type="molecule type" value="Genomic_DNA"/>
</dbReference>
<dbReference type="InterPro" id="IPR043502">
    <property type="entry name" value="DNA/RNA_pol_sf"/>
</dbReference>
<dbReference type="Proteomes" id="UP000257109">
    <property type="component" value="Unassembled WGS sequence"/>
</dbReference>
<evidence type="ECO:0000259" key="1">
    <source>
        <dbReference type="Pfam" id="PF07727"/>
    </source>
</evidence>
<protein>
    <submittedName>
        <fullName evidence="2">Copia protein</fullName>
    </submittedName>
</protein>
<proteinExistence type="predicted"/>
<evidence type="ECO:0000313" key="3">
    <source>
        <dbReference type="Proteomes" id="UP000257109"/>
    </source>
</evidence>
<dbReference type="CDD" id="cd09272">
    <property type="entry name" value="RNase_HI_RT_Ty1"/>
    <property type="match status" value="1"/>
</dbReference>